<proteinExistence type="predicted"/>
<dbReference type="EMBL" id="JABZGR010000011">
    <property type="protein sequence ID" value="MBF0970378.1"/>
    <property type="molecule type" value="Genomic_DNA"/>
</dbReference>
<reference evidence="1" key="1">
    <citation type="submission" date="2020-04" db="EMBL/GenBank/DDBJ databases">
        <title>Deep metagenomics examines the oral microbiome during advanced dental caries in children, revealing novel taxa and co-occurrences with host molecules.</title>
        <authorList>
            <person name="Baker J.L."/>
            <person name="Morton J.T."/>
            <person name="Dinis M."/>
            <person name="Alvarez R."/>
            <person name="Tran N.C."/>
            <person name="Knight R."/>
            <person name="Edlund A."/>
        </authorList>
    </citation>
    <scope>NUCLEOTIDE SEQUENCE</scope>
    <source>
        <strain evidence="1">JCVI_34_bin.1</strain>
    </source>
</reference>
<gene>
    <name evidence="1" type="ORF">HXK21_04985</name>
</gene>
<comment type="caution">
    <text evidence="1">The sequence shown here is derived from an EMBL/GenBank/DDBJ whole genome shotgun (WGS) entry which is preliminary data.</text>
</comment>
<organism evidence="1 2">
    <name type="scientific">Alloprevotella tannerae</name>
    <dbReference type="NCBI Taxonomy" id="76122"/>
    <lineage>
        <taxon>Bacteria</taxon>
        <taxon>Pseudomonadati</taxon>
        <taxon>Bacteroidota</taxon>
        <taxon>Bacteroidia</taxon>
        <taxon>Bacteroidales</taxon>
        <taxon>Prevotellaceae</taxon>
        <taxon>Alloprevotella</taxon>
    </lineage>
</organism>
<protein>
    <submittedName>
        <fullName evidence="1">Uncharacterized protein</fullName>
    </submittedName>
</protein>
<dbReference type="AlphaFoldDB" id="A0A929X030"/>
<evidence type="ECO:0000313" key="1">
    <source>
        <dbReference type="EMBL" id="MBF0970378.1"/>
    </source>
</evidence>
<accession>A0A929X030</accession>
<evidence type="ECO:0000313" key="2">
    <source>
        <dbReference type="Proteomes" id="UP000704068"/>
    </source>
</evidence>
<name>A0A929X030_9BACT</name>
<dbReference type="RefSeq" id="WP_303763748.1">
    <property type="nucleotide sequence ID" value="NZ_JABZGR010000011.1"/>
</dbReference>
<sequence length="114" mass="12692">MGFPLLTRMHLREKGEAFLARKMSVGVVRIIVVSGEYRLFADLATCYVNAIKRYAIKGKRFRQPAGMGARLWAVKVCIAAMRTERSPLLGCRQETVGNSAKGIVVRRLIAVGRL</sequence>
<dbReference type="Proteomes" id="UP000704068">
    <property type="component" value="Unassembled WGS sequence"/>
</dbReference>